<dbReference type="GO" id="GO:0005829">
    <property type="term" value="C:cytosol"/>
    <property type="evidence" value="ECO:0007669"/>
    <property type="project" value="TreeGrafter"/>
</dbReference>
<keyword evidence="1" id="KW-0596">Phosphopantetheine</keyword>
<dbReference type="Gene3D" id="1.10.10.1830">
    <property type="entry name" value="Non-ribosomal peptide synthase, adenylation domain"/>
    <property type="match status" value="1"/>
</dbReference>
<dbReference type="InterPro" id="IPR001242">
    <property type="entry name" value="Condensation_dom"/>
</dbReference>
<evidence type="ECO:0000256" key="1">
    <source>
        <dbReference type="ARBA" id="ARBA00022450"/>
    </source>
</evidence>
<dbReference type="CDD" id="cd19531">
    <property type="entry name" value="LCL_NRPS-like"/>
    <property type="match status" value="1"/>
</dbReference>
<dbReference type="InterPro" id="IPR036736">
    <property type="entry name" value="ACP-like_sf"/>
</dbReference>
<dbReference type="AlphaFoldDB" id="A0A937KGE2"/>
<dbReference type="InterPro" id="IPR000873">
    <property type="entry name" value="AMP-dep_synth/lig_dom"/>
</dbReference>
<dbReference type="Pfam" id="PF00501">
    <property type="entry name" value="AMP-binding"/>
    <property type="match status" value="1"/>
</dbReference>
<dbReference type="SUPFAM" id="SSF47336">
    <property type="entry name" value="ACP-like"/>
    <property type="match status" value="1"/>
</dbReference>
<dbReference type="Proteomes" id="UP000614216">
    <property type="component" value="Unassembled WGS sequence"/>
</dbReference>
<dbReference type="SUPFAM" id="SSF56801">
    <property type="entry name" value="Acetyl-CoA synthetase-like"/>
    <property type="match status" value="1"/>
</dbReference>
<dbReference type="InterPro" id="IPR041464">
    <property type="entry name" value="TubC_N"/>
</dbReference>
<dbReference type="GO" id="GO:0043041">
    <property type="term" value="P:amino acid activation for nonribosomal peptide biosynthetic process"/>
    <property type="evidence" value="ECO:0007669"/>
    <property type="project" value="TreeGrafter"/>
</dbReference>
<dbReference type="Pfam" id="PF00668">
    <property type="entry name" value="Condensation"/>
    <property type="match status" value="1"/>
</dbReference>
<dbReference type="Gene3D" id="3.40.50.12780">
    <property type="entry name" value="N-terminal domain of ligase-like"/>
    <property type="match status" value="1"/>
</dbReference>
<accession>A0A937KGE2</accession>
<dbReference type="Gene3D" id="3.30.559.10">
    <property type="entry name" value="Chloramphenicol acetyltransferase-like domain"/>
    <property type="match status" value="1"/>
</dbReference>
<dbReference type="GO" id="GO:0003824">
    <property type="term" value="F:catalytic activity"/>
    <property type="evidence" value="ECO:0007669"/>
    <property type="project" value="InterPro"/>
</dbReference>
<comment type="caution">
    <text evidence="4">The sequence shown here is derived from an EMBL/GenBank/DDBJ whole genome shotgun (WGS) entry which is preliminary data.</text>
</comment>
<dbReference type="InterPro" id="IPR009081">
    <property type="entry name" value="PP-bd_ACP"/>
</dbReference>
<gene>
    <name evidence="4" type="ORF">JMN32_23595</name>
</gene>
<dbReference type="InterPro" id="IPR023213">
    <property type="entry name" value="CAT-like_dom_sf"/>
</dbReference>
<evidence type="ECO:0000313" key="4">
    <source>
        <dbReference type="EMBL" id="MBL6449315.1"/>
    </source>
</evidence>
<dbReference type="InterPro" id="IPR042099">
    <property type="entry name" value="ANL_N_sf"/>
</dbReference>
<dbReference type="InterPro" id="IPR045851">
    <property type="entry name" value="AMP-bd_C_sf"/>
</dbReference>
<dbReference type="NCBIfam" id="TIGR01733">
    <property type="entry name" value="AA-adenyl-dom"/>
    <property type="match status" value="1"/>
</dbReference>
<dbReference type="GO" id="GO:0044550">
    <property type="term" value="P:secondary metabolite biosynthetic process"/>
    <property type="evidence" value="ECO:0007669"/>
    <property type="project" value="TreeGrafter"/>
</dbReference>
<name>A0A937KGE2_9BACT</name>
<dbReference type="GO" id="GO:0031177">
    <property type="term" value="F:phosphopantetheine binding"/>
    <property type="evidence" value="ECO:0007669"/>
    <property type="project" value="InterPro"/>
</dbReference>
<dbReference type="InterPro" id="IPR020806">
    <property type="entry name" value="PKS_PP-bd"/>
</dbReference>
<dbReference type="CDD" id="cd05930">
    <property type="entry name" value="A_NRPS"/>
    <property type="match status" value="1"/>
</dbReference>
<evidence type="ECO:0000259" key="3">
    <source>
        <dbReference type="PROSITE" id="PS50075"/>
    </source>
</evidence>
<dbReference type="SUPFAM" id="SSF52777">
    <property type="entry name" value="CoA-dependent acyltransferases"/>
    <property type="match status" value="2"/>
</dbReference>
<dbReference type="SMART" id="SM00823">
    <property type="entry name" value="PKS_PP"/>
    <property type="match status" value="1"/>
</dbReference>
<dbReference type="InterPro" id="IPR010071">
    <property type="entry name" value="AA_adenyl_dom"/>
</dbReference>
<dbReference type="Gene3D" id="3.30.300.30">
    <property type="match status" value="1"/>
</dbReference>
<dbReference type="PANTHER" id="PTHR45527">
    <property type="entry name" value="NONRIBOSOMAL PEPTIDE SYNTHETASE"/>
    <property type="match status" value="1"/>
</dbReference>
<dbReference type="PROSITE" id="PS50075">
    <property type="entry name" value="CARRIER"/>
    <property type="match status" value="1"/>
</dbReference>
<dbReference type="Pfam" id="PF00550">
    <property type="entry name" value="PP-binding"/>
    <property type="match status" value="1"/>
</dbReference>
<dbReference type="RefSeq" id="WP_202858844.1">
    <property type="nucleotide sequence ID" value="NZ_JAEUGD010000066.1"/>
</dbReference>
<protein>
    <submittedName>
        <fullName evidence="4">Amino acid adenylation domain-containing protein</fullName>
    </submittedName>
</protein>
<organism evidence="4 5">
    <name type="scientific">Fulvivirga marina</name>
    <dbReference type="NCBI Taxonomy" id="2494733"/>
    <lineage>
        <taxon>Bacteria</taxon>
        <taxon>Pseudomonadati</taxon>
        <taxon>Bacteroidota</taxon>
        <taxon>Cytophagia</taxon>
        <taxon>Cytophagales</taxon>
        <taxon>Fulvivirgaceae</taxon>
        <taxon>Fulvivirga</taxon>
    </lineage>
</organism>
<keyword evidence="5" id="KW-1185">Reference proteome</keyword>
<evidence type="ECO:0000313" key="5">
    <source>
        <dbReference type="Proteomes" id="UP000614216"/>
    </source>
</evidence>
<feature type="domain" description="Carrier" evidence="3">
    <location>
        <begin position="1022"/>
        <end position="1099"/>
    </location>
</feature>
<dbReference type="Gene3D" id="1.10.1200.10">
    <property type="entry name" value="ACP-like"/>
    <property type="match status" value="1"/>
</dbReference>
<proteinExistence type="predicted"/>
<keyword evidence="2" id="KW-0597">Phosphoprotein</keyword>
<dbReference type="Pfam" id="PF18563">
    <property type="entry name" value="TubC_N"/>
    <property type="match status" value="1"/>
</dbReference>
<dbReference type="PANTHER" id="PTHR45527:SF1">
    <property type="entry name" value="FATTY ACID SYNTHASE"/>
    <property type="match status" value="1"/>
</dbReference>
<reference evidence="4" key="1">
    <citation type="submission" date="2021-01" db="EMBL/GenBank/DDBJ databases">
        <title>Fulvivirga kasyanovii gen. nov., sp nov., a novel member of the phylum Bacteroidetes isolated from seawater in a mussel farm.</title>
        <authorList>
            <person name="Zhao L.-H."/>
            <person name="Wang Z.-J."/>
        </authorList>
    </citation>
    <scope>NUCLEOTIDE SEQUENCE</scope>
    <source>
        <strain evidence="4">29W222</strain>
    </source>
</reference>
<dbReference type="FunFam" id="3.40.50.12780:FF:000012">
    <property type="entry name" value="Non-ribosomal peptide synthetase"/>
    <property type="match status" value="1"/>
</dbReference>
<evidence type="ECO:0000256" key="2">
    <source>
        <dbReference type="ARBA" id="ARBA00022553"/>
    </source>
</evidence>
<dbReference type="Gene3D" id="3.30.559.30">
    <property type="entry name" value="Nonribosomal peptide synthetase, condensation domain"/>
    <property type="match status" value="1"/>
</dbReference>
<dbReference type="InterPro" id="IPR044894">
    <property type="entry name" value="TubC_N_sf"/>
</dbReference>
<dbReference type="EMBL" id="JAEUGD010000066">
    <property type="protein sequence ID" value="MBL6449315.1"/>
    <property type="molecule type" value="Genomic_DNA"/>
</dbReference>
<sequence>MGVVELLLTLKKNNIGLTVEGGNLKVSIPEGGTDESLIRQIREHKADIINYLSSLSKSASVEHIEYAGVRSHYPLTSAQKRLYFLFELEPSSLAYNQLQILKIEGDLDQTRLEQAFLQLIENHDSLKTKFKVVNGEPVQYIDEQVSFGIDHYESDNLNECVQRFQRPFDLKNELLVRGGLVRIDETSHWLLIDTHHIICDGISQGILIQGLMDAYHQQAISRSDLRYVDFAVYEQSQYWQNKLKAQENFWLNEFREGVTPLNLRTDYPKSIGRNRKAQVLRFVTDRPASLNKLLEDEGATLYMLLLSAVEILLYKLTGRTDITIGTPVSGRNDEQLDKLVGMFVNTLVIRGEIDSNESFRSLLKRTKNKVLQCFSNQQYPYEALVEKLDIERDQSKNPLFDVMFAYRNYDLPELTMEGVRVSPLSTDQYVTAQFDLTITVTEREERLDWQMEYDASLFKPATIERWAQYIQQICDVALQCPDEAIKSLNILPEKENKVIGEVNLTEIDRADQTILDLFTRQVERTPDHVAVKFEDQSLSYQEVEDLSNQIATFLHNELQVTQGTRIGFLLERELWLIPAIYGIMKAGAVYIPLGVDQPESRLSQIVSEGDIDLVVSRDRFKIDLPEGCRWVDLDLAANDIIKCSTKQPQIKITGSNVAYTIFTSGSTGKPKGVMVDHHALMNNMLWNQKDYPLTEADVLVQKTPLVFDVSLQELFWWSISGASLIIMPPGMERDPELIADLVKKESITVIHFVPSMMEIFLNLLKDEAAFRALNSLRLVIASGEALLPGLVEYFRTKFKEVSGIRLVNMYGPTEGTIHVTHYECPLDQPLNTVPIGKPIDNLRCHILDPDGNKVPLGVIGELYLAGEGLAIGYYKQDDLTAASFIESNLGGESRIYRTGDLAYWREDGNIEYLGRVDHQVKLFGNRIELLEIESQIRRIEGVGRAVVSIYGDGANKRLVAYYEADTPLDYQYISEALKAILPPYMVPGQYIWMESLPLIASGKVDRKSLPAPIDKAYEEIKLPKTSLERTIIKAWSQVLLLKEDEIGVNFNFFQSGGTSLMLIKLSTLLTESLERRISVPMLFNHPTITSLVAHLQTEEEQSARDIEEVNEEVDAMHNILGEMED</sequence>